<evidence type="ECO:0000313" key="2">
    <source>
        <dbReference type="Proteomes" id="UP000478052"/>
    </source>
</evidence>
<dbReference type="OrthoDB" id="442460at2759"/>
<dbReference type="GO" id="GO:0006508">
    <property type="term" value="P:proteolysis"/>
    <property type="evidence" value="ECO:0007669"/>
    <property type="project" value="UniProtKB-KW"/>
</dbReference>
<dbReference type="AlphaFoldDB" id="A0A6G0X4R3"/>
<accession>A0A6G0X4R3</accession>
<keyword evidence="1" id="KW-0645">Protease</keyword>
<dbReference type="Proteomes" id="UP000478052">
    <property type="component" value="Unassembled WGS sequence"/>
</dbReference>
<proteinExistence type="predicted"/>
<comment type="caution">
    <text evidence="1">The sequence shown here is derived from an EMBL/GenBank/DDBJ whole genome shotgun (WGS) entry which is preliminary data.</text>
</comment>
<keyword evidence="2" id="KW-1185">Reference proteome</keyword>
<evidence type="ECO:0000313" key="1">
    <source>
        <dbReference type="EMBL" id="KAF0734820.1"/>
    </source>
</evidence>
<dbReference type="EMBL" id="VUJU01008153">
    <property type="protein sequence ID" value="KAF0734820.1"/>
    <property type="molecule type" value="Genomic_DNA"/>
</dbReference>
<dbReference type="GO" id="GO:0008233">
    <property type="term" value="F:peptidase activity"/>
    <property type="evidence" value="ECO:0007669"/>
    <property type="project" value="UniProtKB-KW"/>
</dbReference>
<name>A0A6G0X4R3_APHCR</name>
<protein>
    <submittedName>
        <fullName evidence="1">Sentrin-specific protease 6-like</fullName>
    </submittedName>
</protein>
<organism evidence="1 2">
    <name type="scientific">Aphis craccivora</name>
    <name type="common">Cowpea aphid</name>
    <dbReference type="NCBI Taxonomy" id="307492"/>
    <lineage>
        <taxon>Eukaryota</taxon>
        <taxon>Metazoa</taxon>
        <taxon>Ecdysozoa</taxon>
        <taxon>Arthropoda</taxon>
        <taxon>Hexapoda</taxon>
        <taxon>Insecta</taxon>
        <taxon>Pterygota</taxon>
        <taxon>Neoptera</taxon>
        <taxon>Paraneoptera</taxon>
        <taxon>Hemiptera</taxon>
        <taxon>Sternorrhyncha</taxon>
        <taxon>Aphidomorpha</taxon>
        <taxon>Aphidoidea</taxon>
        <taxon>Aphididae</taxon>
        <taxon>Aphidini</taxon>
        <taxon>Aphis</taxon>
        <taxon>Aphis</taxon>
    </lineage>
</organism>
<sequence length="69" mass="8221">MDMLKLTIFYKPIVDYTLPIHHLENWFSVDEVSKNGQKRRELASVIRHRMKERGSILPNNIKLPILDFN</sequence>
<gene>
    <name evidence="1" type="ORF">FWK35_00014313</name>
</gene>
<reference evidence="1 2" key="1">
    <citation type="submission" date="2019-08" db="EMBL/GenBank/DDBJ databases">
        <title>Whole genome of Aphis craccivora.</title>
        <authorList>
            <person name="Voronova N.V."/>
            <person name="Shulinski R.S."/>
            <person name="Bandarenka Y.V."/>
            <person name="Zhorov D.G."/>
            <person name="Warner D."/>
        </authorList>
    </citation>
    <scope>NUCLEOTIDE SEQUENCE [LARGE SCALE GENOMIC DNA]</scope>
    <source>
        <strain evidence="1">180601</strain>
        <tissue evidence="1">Whole Body</tissue>
    </source>
</reference>
<keyword evidence="1" id="KW-0378">Hydrolase</keyword>